<gene>
    <name evidence="6" type="ORF">H9865_03640</name>
</gene>
<evidence type="ECO:0000256" key="2">
    <source>
        <dbReference type="ARBA" id="ARBA00023125"/>
    </source>
</evidence>
<dbReference type="InterPro" id="IPR001647">
    <property type="entry name" value="HTH_TetR"/>
</dbReference>
<feature type="domain" description="HTH tetR-type" evidence="5">
    <location>
        <begin position="2"/>
        <end position="61"/>
    </location>
</feature>
<dbReference type="PROSITE" id="PS50977">
    <property type="entry name" value="HTH_TETR_2"/>
    <property type="match status" value="1"/>
</dbReference>
<dbReference type="InterPro" id="IPR050109">
    <property type="entry name" value="HTH-type_TetR-like_transc_reg"/>
</dbReference>
<dbReference type="GO" id="GO:0000976">
    <property type="term" value="F:transcription cis-regulatory region binding"/>
    <property type="evidence" value="ECO:0007669"/>
    <property type="project" value="TreeGrafter"/>
</dbReference>
<name>A0A9D1V329_9FIRM</name>
<evidence type="ECO:0000259" key="5">
    <source>
        <dbReference type="PROSITE" id="PS50977"/>
    </source>
</evidence>
<reference evidence="6" key="1">
    <citation type="journal article" date="2021" name="PeerJ">
        <title>Extensive microbial diversity within the chicken gut microbiome revealed by metagenomics and culture.</title>
        <authorList>
            <person name="Gilroy R."/>
            <person name="Ravi A."/>
            <person name="Getino M."/>
            <person name="Pursley I."/>
            <person name="Horton D.L."/>
            <person name="Alikhan N.F."/>
            <person name="Baker D."/>
            <person name="Gharbi K."/>
            <person name="Hall N."/>
            <person name="Watson M."/>
            <person name="Adriaenssens E.M."/>
            <person name="Foster-Nyarko E."/>
            <person name="Jarju S."/>
            <person name="Secka A."/>
            <person name="Antonio M."/>
            <person name="Oren A."/>
            <person name="Chaudhuri R.R."/>
            <person name="La Ragione R."/>
            <person name="Hildebrand F."/>
            <person name="Pallen M.J."/>
        </authorList>
    </citation>
    <scope>NUCLEOTIDE SEQUENCE</scope>
    <source>
        <strain evidence="6">2239</strain>
    </source>
</reference>
<proteinExistence type="predicted"/>
<dbReference type="AlphaFoldDB" id="A0A9D1V329"/>
<organism evidence="6 7">
    <name type="scientific">Candidatus Allofournierella pullicola</name>
    <dbReference type="NCBI Taxonomy" id="2838596"/>
    <lineage>
        <taxon>Bacteria</taxon>
        <taxon>Bacillati</taxon>
        <taxon>Bacillota</taxon>
        <taxon>Clostridia</taxon>
        <taxon>Eubacteriales</taxon>
        <taxon>Oscillospiraceae</taxon>
        <taxon>Allofournierella</taxon>
    </lineage>
</organism>
<dbReference type="Gene3D" id="1.10.10.60">
    <property type="entry name" value="Homeodomain-like"/>
    <property type="match status" value="1"/>
</dbReference>
<evidence type="ECO:0000313" key="7">
    <source>
        <dbReference type="Proteomes" id="UP000824193"/>
    </source>
</evidence>
<dbReference type="Pfam" id="PF00440">
    <property type="entry name" value="TetR_N"/>
    <property type="match status" value="1"/>
</dbReference>
<reference evidence="6" key="2">
    <citation type="submission" date="2021-04" db="EMBL/GenBank/DDBJ databases">
        <authorList>
            <person name="Gilroy R."/>
        </authorList>
    </citation>
    <scope>NUCLEOTIDE SEQUENCE</scope>
    <source>
        <strain evidence="6">2239</strain>
    </source>
</reference>
<keyword evidence="2 4" id="KW-0238">DNA-binding</keyword>
<keyword evidence="1" id="KW-0805">Transcription regulation</keyword>
<feature type="DNA-binding region" description="H-T-H motif" evidence="4">
    <location>
        <begin position="24"/>
        <end position="43"/>
    </location>
</feature>
<evidence type="ECO:0000313" key="6">
    <source>
        <dbReference type="EMBL" id="HIX05190.1"/>
    </source>
</evidence>
<evidence type="ECO:0000256" key="1">
    <source>
        <dbReference type="ARBA" id="ARBA00023015"/>
    </source>
</evidence>
<dbReference type="InterPro" id="IPR036271">
    <property type="entry name" value="Tet_transcr_reg_TetR-rel_C_sf"/>
</dbReference>
<sequence length="192" mass="21817">MDDARKRCIQETIALCSSQGLDFTMSELAARLGMSKKTLYVLFESKEALLLATVDAMFDEVKVSEAEILGRDDLSLAEKIRRLVVVLPDSYQTLDWTRLQGVEEKYPAMYRRIRQRLETGWEPTLDLLRQGVEQGVLRPFEPGLFRAVVEGAIEHILSSDALEREGLGYVQAMDGMMDLLMEGILTRREEEA</sequence>
<dbReference type="SUPFAM" id="SSF46689">
    <property type="entry name" value="Homeodomain-like"/>
    <property type="match status" value="1"/>
</dbReference>
<protein>
    <submittedName>
        <fullName evidence="6">TetR/AcrR family transcriptional regulator</fullName>
    </submittedName>
</protein>
<dbReference type="PANTHER" id="PTHR30055">
    <property type="entry name" value="HTH-TYPE TRANSCRIPTIONAL REGULATOR RUTR"/>
    <property type="match status" value="1"/>
</dbReference>
<dbReference type="Gene3D" id="1.10.357.10">
    <property type="entry name" value="Tetracycline Repressor, domain 2"/>
    <property type="match status" value="1"/>
</dbReference>
<dbReference type="SUPFAM" id="SSF48498">
    <property type="entry name" value="Tetracyclin repressor-like, C-terminal domain"/>
    <property type="match status" value="1"/>
</dbReference>
<dbReference type="GO" id="GO:0003700">
    <property type="term" value="F:DNA-binding transcription factor activity"/>
    <property type="evidence" value="ECO:0007669"/>
    <property type="project" value="TreeGrafter"/>
</dbReference>
<dbReference type="InterPro" id="IPR009057">
    <property type="entry name" value="Homeodomain-like_sf"/>
</dbReference>
<dbReference type="Proteomes" id="UP000824193">
    <property type="component" value="Unassembled WGS sequence"/>
</dbReference>
<comment type="caution">
    <text evidence="6">The sequence shown here is derived from an EMBL/GenBank/DDBJ whole genome shotgun (WGS) entry which is preliminary data.</text>
</comment>
<evidence type="ECO:0000256" key="4">
    <source>
        <dbReference type="PROSITE-ProRule" id="PRU00335"/>
    </source>
</evidence>
<keyword evidence="3" id="KW-0804">Transcription</keyword>
<dbReference type="EMBL" id="DXFW01000010">
    <property type="protein sequence ID" value="HIX05190.1"/>
    <property type="molecule type" value="Genomic_DNA"/>
</dbReference>
<evidence type="ECO:0000256" key="3">
    <source>
        <dbReference type="ARBA" id="ARBA00023163"/>
    </source>
</evidence>
<accession>A0A9D1V329</accession>
<dbReference type="PANTHER" id="PTHR30055:SF234">
    <property type="entry name" value="HTH-TYPE TRANSCRIPTIONAL REGULATOR BETI"/>
    <property type="match status" value="1"/>
</dbReference>